<accession>A0A6I1FQU1</accession>
<protein>
    <submittedName>
        <fullName evidence="2">YfhD family protein</fullName>
    </submittedName>
</protein>
<evidence type="ECO:0000313" key="3">
    <source>
        <dbReference type="Proteomes" id="UP000429595"/>
    </source>
</evidence>
<keyword evidence="3" id="KW-1185">Reference proteome</keyword>
<dbReference type="Pfam" id="PF14151">
    <property type="entry name" value="YfhD"/>
    <property type="match status" value="1"/>
</dbReference>
<comment type="caution">
    <text evidence="2">The sequence shown here is derived from an EMBL/GenBank/DDBJ whole genome shotgun (WGS) entry which is preliminary data.</text>
</comment>
<feature type="region of interest" description="Disordered" evidence="1">
    <location>
        <begin position="1"/>
        <end position="59"/>
    </location>
</feature>
<feature type="compositionally biased region" description="Polar residues" evidence="1">
    <location>
        <begin position="8"/>
        <end position="21"/>
    </location>
</feature>
<dbReference type="AlphaFoldDB" id="A0A6I1FQU1"/>
<sequence>MGRDDNKTGGNNSSSLPQTPKNLKIPPSKVDEEFSRELDELDDLKSKPERINPKHSNKS</sequence>
<organism evidence="2 3">
    <name type="scientific">Bacillus aerolatus</name>
    <dbReference type="NCBI Taxonomy" id="2653354"/>
    <lineage>
        <taxon>Bacteria</taxon>
        <taxon>Bacillati</taxon>
        <taxon>Bacillota</taxon>
        <taxon>Bacilli</taxon>
        <taxon>Bacillales</taxon>
        <taxon>Bacillaceae</taxon>
        <taxon>Bacillus</taxon>
    </lineage>
</organism>
<dbReference type="Proteomes" id="UP000429595">
    <property type="component" value="Unassembled WGS sequence"/>
</dbReference>
<evidence type="ECO:0000256" key="1">
    <source>
        <dbReference type="SAM" id="MobiDB-lite"/>
    </source>
</evidence>
<proteinExistence type="predicted"/>
<dbReference type="RefSeq" id="WP_152149618.1">
    <property type="nucleotide sequence ID" value="NZ_WEIO01000001.1"/>
</dbReference>
<gene>
    <name evidence="2" type="ORF">F9802_02985</name>
</gene>
<evidence type="ECO:0000313" key="2">
    <source>
        <dbReference type="EMBL" id="KAB7709092.1"/>
    </source>
</evidence>
<name>A0A6I1FQU1_9BACI</name>
<feature type="compositionally biased region" description="Basic and acidic residues" evidence="1">
    <location>
        <begin position="29"/>
        <end position="52"/>
    </location>
</feature>
<reference evidence="2 3" key="1">
    <citation type="submission" date="2019-10" db="EMBL/GenBank/DDBJ databases">
        <title>Bacillus aerolatum sp. nov., isolated from bioaerosol of sport playgrounds.</title>
        <authorList>
            <person name="Chen P."/>
            <person name="Zhang G."/>
        </authorList>
    </citation>
    <scope>NUCLEOTIDE SEQUENCE [LARGE SCALE GENOMIC DNA]</scope>
    <source>
        <strain evidence="2 3">CX253</strain>
    </source>
</reference>
<dbReference type="InterPro" id="IPR025435">
    <property type="entry name" value="YfhD-like"/>
</dbReference>
<dbReference type="EMBL" id="WEIO01000001">
    <property type="protein sequence ID" value="KAB7709092.1"/>
    <property type="molecule type" value="Genomic_DNA"/>
</dbReference>